<sequence>MSGQLARHLRSRLPGSARRFLHGSQDREGPPAFVFDIDGVLVKGKQILEPAKKALGLLYENKDRPLYPTVFMTNGGGVTEAEKAEHLSEWLNISVHSDQVVLSHTPYRKLVKHLGDKPVLISGRGNFHHVAREYGFTQCVSTTQLARALPDALPLSQQEPDDHEEGPCPVHDLGLGSEEKPFKAALLFNDPGDWYRDLQLFTDIALSGGVIGRERAPEGSKPVEVSFSHKDLLYATSFPTARFGMGAFAIALETLYQKVSGQPLPCKYYGKPMPDQYRMVEAVLVQQAQHMGLELPQQSGIGTEALPFSTIYMIGDNPASDIRGARNAGLPWASILVKTGVFCGPGDNSEADPADIVVDHVADAVEAALHRYRHTRWHSMR</sequence>
<dbReference type="InterPro" id="IPR006353">
    <property type="entry name" value="HAD-SF_hydro_IIA_CECR5"/>
</dbReference>
<dbReference type="NCBIfam" id="TIGR01456">
    <property type="entry name" value="CECR5"/>
    <property type="match status" value="1"/>
</dbReference>
<dbReference type="InterPro" id="IPR006357">
    <property type="entry name" value="HAD-SF_hydro_IIA"/>
</dbReference>
<dbReference type="Gene3D" id="3.40.50.1000">
    <property type="entry name" value="HAD superfamily/HAD-like"/>
    <property type="match status" value="2"/>
</dbReference>
<name>A0AAW1RCA2_9CHLO</name>
<dbReference type="Proteomes" id="UP001438707">
    <property type="component" value="Unassembled WGS sequence"/>
</dbReference>
<dbReference type="Pfam" id="PF13242">
    <property type="entry name" value="Hydrolase_like"/>
    <property type="match status" value="1"/>
</dbReference>
<dbReference type="EMBL" id="JALJOS010000014">
    <property type="protein sequence ID" value="KAK9831207.1"/>
    <property type="molecule type" value="Genomic_DNA"/>
</dbReference>
<organism evidence="1 2">
    <name type="scientific">Apatococcus lobatus</name>
    <dbReference type="NCBI Taxonomy" id="904363"/>
    <lineage>
        <taxon>Eukaryota</taxon>
        <taxon>Viridiplantae</taxon>
        <taxon>Chlorophyta</taxon>
        <taxon>core chlorophytes</taxon>
        <taxon>Trebouxiophyceae</taxon>
        <taxon>Chlorellales</taxon>
        <taxon>Chlorellaceae</taxon>
        <taxon>Apatococcus</taxon>
    </lineage>
</organism>
<dbReference type="NCBIfam" id="TIGR01460">
    <property type="entry name" value="HAD-SF-IIA"/>
    <property type="match status" value="1"/>
</dbReference>
<dbReference type="PANTHER" id="PTHR14269:SF4">
    <property type="entry name" value="CAT EYE SYNDROME CRITICAL REGION PROTEIN 5"/>
    <property type="match status" value="1"/>
</dbReference>
<dbReference type="SUPFAM" id="SSF56784">
    <property type="entry name" value="HAD-like"/>
    <property type="match status" value="1"/>
</dbReference>
<proteinExistence type="predicted"/>
<dbReference type="Pfam" id="PF13344">
    <property type="entry name" value="Hydrolase_6"/>
    <property type="match status" value="1"/>
</dbReference>
<dbReference type="InterPro" id="IPR050324">
    <property type="entry name" value="CDP-alcohol_PTase-I"/>
</dbReference>
<comment type="caution">
    <text evidence="1">The sequence shown here is derived from an EMBL/GenBank/DDBJ whole genome shotgun (WGS) entry which is preliminary data.</text>
</comment>
<accession>A0AAW1RCA2</accession>
<dbReference type="InterPro" id="IPR036412">
    <property type="entry name" value="HAD-like_sf"/>
</dbReference>
<keyword evidence="2" id="KW-1185">Reference proteome</keyword>
<evidence type="ECO:0000313" key="2">
    <source>
        <dbReference type="Proteomes" id="UP001438707"/>
    </source>
</evidence>
<reference evidence="1 2" key="1">
    <citation type="journal article" date="2024" name="Nat. Commun.">
        <title>Phylogenomics reveals the evolutionary origins of lichenization in chlorophyte algae.</title>
        <authorList>
            <person name="Puginier C."/>
            <person name="Libourel C."/>
            <person name="Otte J."/>
            <person name="Skaloud P."/>
            <person name="Haon M."/>
            <person name="Grisel S."/>
            <person name="Petersen M."/>
            <person name="Berrin J.G."/>
            <person name="Delaux P.M."/>
            <person name="Dal Grande F."/>
            <person name="Keller J."/>
        </authorList>
    </citation>
    <scope>NUCLEOTIDE SEQUENCE [LARGE SCALE GENOMIC DNA]</scope>
    <source>
        <strain evidence="1 2">SAG 2145</strain>
    </source>
</reference>
<protein>
    <submittedName>
        <fullName evidence="1">Uncharacterized protein</fullName>
    </submittedName>
</protein>
<dbReference type="GO" id="GO:0005739">
    <property type="term" value="C:mitochondrion"/>
    <property type="evidence" value="ECO:0007669"/>
    <property type="project" value="TreeGrafter"/>
</dbReference>
<dbReference type="AlphaFoldDB" id="A0AAW1RCA2"/>
<gene>
    <name evidence="1" type="ORF">WJX74_007420</name>
</gene>
<evidence type="ECO:0000313" key="1">
    <source>
        <dbReference type="EMBL" id="KAK9831207.1"/>
    </source>
</evidence>
<dbReference type="InterPro" id="IPR023214">
    <property type="entry name" value="HAD_sf"/>
</dbReference>
<dbReference type="PANTHER" id="PTHR14269">
    <property type="entry name" value="CDP-DIACYLGLYCEROL--GLYCEROL-3-PHOSPHATE 3-PHOSPHATIDYLTRANSFERASE-RELATED"/>
    <property type="match status" value="1"/>
</dbReference>
<dbReference type="GO" id="GO:0046474">
    <property type="term" value="P:glycerophospholipid biosynthetic process"/>
    <property type="evidence" value="ECO:0007669"/>
    <property type="project" value="TreeGrafter"/>
</dbReference>